<keyword evidence="2" id="KW-0472">Membrane</keyword>
<proteinExistence type="predicted"/>
<reference evidence="3 4" key="1">
    <citation type="submission" date="2021-01" db="EMBL/GenBank/DDBJ databases">
        <title>Whole genome shotgun sequence of Asanoa siamensis NBRC 107932.</title>
        <authorList>
            <person name="Komaki H."/>
            <person name="Tamura T."/>
        </authorList>
    </citation>
    <scope>NUCLEOTIDE SEQUENCE [LARGE SCALE GENOMIC DNA]</scope>
    <source>
        <strain evidence="3 4">NBRC 107932</strain>
    </source>
</reference>
<evidence type="ECO:0000256" key="2">
    <source>
        <dbReference type="SAM" id="Phobius"/>
    </source>
</evidence>
<name>A0ABQ4CS59_9ACTN</name>
<comment type="caution">
    <text evidence="3">The sequence shown here is derived from an EMBL/GenBank/DDBJ whole genome shotgun (WGS) entry which is preliminary data.</text>
</comment>
<evidence type="ECO:0000256" key="1">
    <source>
        <dbReference type="SAM" id="MobiDB-lite"/>
    </source>
</evidence>
<feature type="region of interest" description="Disordered" evidence="1">
    <location>
        <begin position="1"/>
        <end position="49"/>
    </location>
</feature>
<organism evidence="3 4">
    <name type="scientific">Asanoa siamensis</name>
    <dbReference type="NCBI Taxonomy" id="926357"/>
    <lineage>
        <taxon>Bacteria</taxon>
        <taxon>Bacillati</taxon>
        <taxon>Actinomycetota</taxon>
        <taxon>Actinomycetes</taxon>
        <taxon>Micromonosporales</taxon>
        <taxon>Micromonosporaceae</taxon>
        <taxon>Asanoa</taxon>
    </lineage>
</organism>
<sequence length="212" mass="22469">MTTPPPPPYPRSPDDDEPATQPVATGWNDAPAVDPETESSSPTETDNVDKRRKRRFVVAGIVAGAVVLVAACGFAVAGVVQVADAADDDGRDRVRVSDSCAALEVRLNRLAPPGAAANPRERARAIRDENAALVPFLDDLGRAGDERLARRWTQLVTARTAYADALDRQVASGAPAFFVAPVDERGDAVAQRLSGRHDQCAAAVRRLAAPDL</sequence>
<protein>
    <submittedName>
        <fullName evidence="3">Uncharacterized protein</fullName>
    </submittedName>
</protein>
<dbReference type="Proteomes" id="UP000604117">
    <property type="component" value="Unassembled WGS sequence"/>
</dbReference>
<keyword evidence="4" id="KW-1185">Reference proteome</keyword>
<feature type="compositionally biased region" description="Pro residues" evidence="1">
    <location>
        <begin position="1"/>
        <end position="11"/>
    </location>
</feature>
<dbReference type="EMBL" id="BONE01000023">
    <property type="protein sequence ID" value="GIF73687.1"/>
    <property type="molecule type" value="Genomic_DNA"/>
</dbReference>
<evidence type="ECO:0000313" key="3">
    <source>
        <dbReference type="EMBL" id="GIF73687.1"/>
    </source>
</evidence>
<accession>A0ABQ4CS59</accession>
<evidence type="ECO:0000313" key="4">
    <source>
        <dbReference type="Proteomes" id="UP000604117"/>
    </source>
</evidence>
<feature type="transmembrane region" description="Helical" evidence="2">
    <location>
        <begin position="56"/>
        <end position="80"/>
    </location>
</feature>
<keyword evidence="2" id="KW-0812">Transmembrane</keyword>
<gene>
    <name evidence="3" type="ORF">Asi02nite_32050</name>
</gene>
<keyword evidence="2" id="KW-1133">Transmembrane helix</keyword>